<organism evidence="1 2">
    <name type="scientific">Streptomyces angustmyceticus</name>
    <dbReference type="NCBI Taxonomy" id="285578"/>
    <lineage>
        <taxon>Bacteria</taxon>
        <taxon>Bacillati</taxon>
        <taxon>Actinomycetota</taxon>
        <taxon>Actinomycetes</taxon>
        <taxon>Kitasatosporales</taxon>
        <taxon>Streptomycetaceae</taxon>
        <taxon>Streptomyces</taxon>
    </lineage>
</organism>
<keyword evidence="2" id="KW-1185">Reference proteome</keyword>
<name>A0A5J4LLU2_9ACTN</name>
<accession>A0A5J4LLU2</accession>
<evidence type="ECO:0000313" key="1">
    <source>
        <dbReference type="EMBL" id="GES31265.1"/>
    </source>
</evidence>
<dbReference type="Proteomes" id="UP000325598">
    <property type="component" value="Unassembled WGS sequence"/>
</dbReference>
<evidence type="ECO:0000313" key="2">
    <source>
        <dbReference type="Proteomes" id="UP000325598"/>
    </source>
</evidence>
<reference evidence="1 2" key="1">
    <citation type="submission" date="2019-10" db="EMBL/GenBank/DDBJ databases">
        <title>Whole genome shotgun sequence of Streptomyces angustmyceticus NBRC 3934.</title>
        <authorList>
            <person name="Hosoyama A."/>
            <person name="Ichikawa N."/>
            <person name="Kimura A."/>
            <person name="Kitahashi Y."/>
            <person name="Komaki H."/>
            <person name="Uohara A."/>
        </authorList>
    </citation>
    <scope>NUCLEOTIDE SEQUENCE [LARGE SCALE GENOMIC DNA]</scope>
    <source>
        <strain evidence="1 2">NBRC 3934</strain>
    </source>
</reference>
<dbReference type="AlphaFoldDB" id="A0A5J4LLU2"/>
<gene>
    <name evidence="1" type="ORF">San01_37520</name>
</gene>
<comment type="caution">
    <text evidence="1">The sequence shown here is derived from an EMBL/GenBank/DDBJ whole genome shotgun (WGS) entry which is preliminary data.</text>
</comment>
<proteinExistence type="predicted"/>
<sequence>MNSSSRFLLAGFHPLDGKIHYTHAILHTVASVRDTPGDTDEAVAARMERQCVRYTGGRRFAFLMELSLPSGRQVVHPAET</sequence>
<dbReference type="EMBL" id="BLAG01000010">
    <property type="protein sequence ID" value="GES31265.1"/>
    <property type="molecule type" value="Genomic_DNA"/>
</dbReference>
<dbReference type="OrthoDB" id="4966777at2"/>
<protein>
    <submittedName>
        <fullName evidence="1">Uncharacterized protein</fullName>
    </submittedName>
</protein>